<evidence type="ECO:0000313" key="2">
    <source>
        <dbReference type="Proteomes" id="UP000694920"/>
    </source>
</evidence>
<name>A0AAJ7RUY4_CEPCN</name>
<dbReference type="RefSeq" id="XP_024947060.1">
    <property type="nucleotide sequence ID" value="XM_025091292.1"/>
</dbReference>
<feature type="region of interest" description="Disordered" evidence="1">
    <location>
        <begin position="1"/>
        <end position="60"/>
    </location>
</feature>
<dbReference type="KEGG" id="ccin:107273996"/>
<evidence type="ECO:0000313" key="3">
    <source>
        <dbReference type="RefSeq" id="XP_024947060.1"/>
    </source>
</evidence>
<keyword evidence="2" id="KW-1185">Reference proteome</keyword>
<feature type="compositionally biased region" description="Acidic residues" evidence="1">
    <location>
        <begin position="1"/>
        <end position="11"/>
    </location>
</feature>
<evidence type="ECO:0000256" key="1">
    <source>
        <dbReference type="SAM" id="MobiDB-lite"/>
    </source>
</evidence>
<protein>
    <submittedName>
        <fullName evidence="3">Uncharacterized protein LOC107273996</fullName>
    </submittedName>
</protein>
<sequence>MSDSANPEDEIPGNLNSVDASAPLEKVVSGAATTSKSSAAVGGSNPTKIESVTTSESLKTSPKTYIKASGISEVNDCDPGCENRHEIDITLIPIKKYPKNCQETEKTCLRLRNLSES</sequence>
<feature type="compositionally biased region" description="Low complexity" evidence="1">
    <location>
        <begin position="27"/>
        <end position="44"/>
    </location>
</feature>
<dbReference type="AlphaFoldDB" id="A0AAJ7RUY4"/>
<organism evidence="2 3">
    <name type="scientific">Cephus cinctus</name>
    <name type="common">Wheat stem sawfly</name>
    <dbReference type="NCBI Taxonomy" id="211228"/>
    <lineage>
        <taxon>Eukaryota</taxon>
        <taxon>Metazoa</taxon>
        <taxon>Ecdysozoa</taxon>
        <taxon>Arthropoda</taxon>
        <taxon>Hexapoda</taxon>
        <taxon>Insecta</taxon>
        <taxon>Pterygota</taxon>
        <taxon>Neoptera</taxon>
        <taxon>Endopterygota</taxon>
        <taxon>Hymenoptera</taxon>
        <taxon>Cephoidea</taxon>
        <taxon>Cephidae</taxon>
        <taxon>Cephus</taxon>
    </lineage>
</organism>
<gene>
    <name evidence="3" type="primary">LOC107273996</name>
</gene>
<proteinExistence type="predicted"/>
<dbReference type="GeneID" id="107273996"/>
<dbReference type="Proteomes" id="UP000694920">
    <property type="component" value="Unplaced"/>
</dbReference>
<accession>A0AAJ7RUY4</accession>
<reference evidence="3" key="1">
    <citation type="submission" date="2025-08" db="UniProtKB">
        <authorList>
            <consortium name="RefSeq"/>
        </authorList>
    </citation>
    <scope>IDENTIFICATION</scope>
</reference>
<feature type="compositionally biased region" description="Polar residues" evidence="1">
    <location>
        <begin position="45"/>
        <end position="60"/>
    </location>
</feature>